<dbReference type="WBParaSite" id="RSKR_0000234500.1">
    <property type="protein sequence ID" value="RSKR_0000234500.1"/>
    <property type="gene ID" value="RSKR_0000234500"/>
</dbReference>
<protein>
    <submittedName>
        <fullName evidence="2">Thioredoxin reductase</fullName>
    </submittedName>
</protein>
<proteinExistence type="predicted"/>
<dbReference type="Proteomes" id="UP000095286">
    <property type="component" value="Unplaced"/>
</dbReference>
<organism evidence="1 2">
    <name type="scientific">Rhabditophanes sp. KR3021</name>
    <dbReference type="NCBI Taxonomy" id="114890"/>
    <lineage>
        <taxon>Eukaryota</taxon>
        <taxon>Metazoa</taxon>
        <taxon>Ecdysozoa</taxon>
        <taxon>Nematoda</taxon>
        <taxon>Chromadorea</taxon>
        <taxon>Rhabditida</taxon>
        <taxon>Tylenchina</taxon>
        <taxon>Panagrolaimomorpha</taxon>
        <taxon>Strongyloidoidea</taxon>
        <taxon>Alloionematidae</taxon>
        <taxon>Rhabditophanes</taxon>
    </lineage>
</organism>
<evidence type="ECO:0000313" key="1">
    <source>
        <dbReference type="Proteomes" id="UP000095286"/>
    </source>
</evidence>
<reference evidence="2" key="1">
    <citation type="submission" date="2016-11" db="UniProtKB">
        <authorList>
            <consortium name="WormBaseParasite"/>
        </authorList>
    </citation>
    <scope>IDENTIFICATION</scope>
    <source>
        <strain evidence="2">KR3021</strain>
    </source>
</reference>
<evidence type="ECO:0000313" key="2">
    <source>
        <dbReference type="WBParaSite" id="RSKR_0000234500.1"/>
    </source>
</evidence>
<accession>A0AC35TML9</accession>
<name>A0AC35TML9_9BILA</name>
<sequence length="100" mass="11301">MKTYENLIVIYKCNYEKELNPFSSTIINSCFRNTITDKFISIDRVNQFMCEESNEIGKMDAIVIAGSPTIFRPGIGILNEGETIQEAKTLDNTNKGSLKK</sequence>